<evidence type="ECO:0000313" key="2">
    <source>
        <dbReference type="EMBL" id="PIU02175.1"/>
    </source>
</evidence>
<organism evidence="2 3">
    <name type="scientific">Candidatus Shapirobacteria bacterium CG09_land_8_20_14_0_10_49_15</name>
    <dbReference type="NCBI Taxonomy" id="1974482"/>
    <lineage>
        <taxon>Bacteria</taxon>
        <taxon>Candidatus Shapironibacteriota</taxon>
    </lineage>
</organism>
<reference evidence="3" key="1">
    <citation type="submission" date="2017-09" db="EMBL/GenBank/DDBJ databases">
        <title>Depth-based differentiation of microbial function through sediment-hosted aquifers and enrichment of novel symbionts in the deep terrestrial subsurface.</title>
        <authorList>
            <person name="Probst A.J."/>
            <person name="Ladd B."/>
            <person name="Jarett J.K."/>
            <person name="Geller-Mcgrath D.E."/>
            <person name="Sieber C.M.K."/>
            <person name="Emerson J.B."/>
            <person name="Anantharaman K."/>
            <person name="Thomas B.C."/>
            <person name="Malmstrom R."/>
            <person name="Stieglmeier M."/>
            <person name="Klingl A."/>
            <person name="Woyke T."/>
            <person name="Ryan C.M."/>
            <person name="Banfield J.F."/>
        </authorList>
    </citation>
    <scope>NUCLEOTIDE SEQUENCE [LARGE SCALE GENOMIC DNA]</scope>
</reference>
<protein>
    <recommendedName>
        <fullName evidence="4">DUF948 domain-containing protein</fullName>
    </recommendedName>
</protein>
<dbReference type="AlphaFoldDB" id="A0A2M6XAZ9"/>
<dbReference type="EMBL" id="PEZK01000026">
    <property type="protein sequence ID" value="PIU02175.1"/>
    <property type="molecule type" value="Genomic_DNA"/>
</dbReference>
<keyword evidence="1" id="KW-0472">Membrane</keyword>
<dbReference type="Proteomes" id="UP000231214">
    <property type="component" value="Unassembled WGS sequence"/>
</dbReference>
<gene>
    <name evidence="2" type="ORF">COT66_01855</name>
</gene>
<keyword evidence="1" id="KW-1133">Transmembrane helix</keyword>
<keyword evidence="1" id="KW-0812">Transmembrane</keyword>
<evidence type="ECO:0008006" key="4">
    <source>
        <dbReference type="Google" id="ProtNLM"/>
    </source>
</evidence>
<comment type="caution">
    <text evidence="2">The sequence shown here is derived from an EMBL/GenBank/DDBJ whole genome shotgun (WGS) entry which is preliminary data.</text>
</comment>
<sequence>MLPDTTQILLVVIITVLTVLLTAVGVQVFLILKEVRHSVEQLNKILNNAGEVAAAISRPIASLADSVTGLSGITGLLGWLINHKRKNHAEEETAV</sequence>
<proteinExistence type="predicted"/>
<evidence type="ECO:0000256" key="1">
    <source>
        <dbReference type="SAM" id="Phobius"/>
    </source>
</evidence>
<feature type="transmembrane region" description="Helical" evidence="1">
    <location>
        <begin position="6"/>
        <end position="32"/>
    </location>
</feature>
<name>A0A2M6XAZ9_9BACT</name>
<accession>A0A2M6XAZ9</accession>
<evidence type="ECO:0000313" key="3">
    <source>
        <dbReference type="Proteomes" id="UP000231214"/>
    </source>
</evidence>